<dbReference type="Proteomes" id="UP000789525">
    <property type="component" value="Unassembled WGS sequence"/>
</dbReference>
<dbReference type="EMBL" id="CAJVPT010020514">
    <property type="protein sequence ID" value="CAG8648600.1"/>
    <property type="molecule type" value="Genomic_DNA"/>
</dbReference>
<gene>
    <name evidence="1" type="ORF">ACOLOM_LOCUS8173</name>
</gene>
<evidence type="ECO:0000313" key="1">
    <source>
        <dbReference type="EMBL" id="CAG8648600.1"/>
    </source>
</evidence>
<evidence type="ECO:0000313" key="2">
    <source>
        <dbReference type="Proteomes" id="UP000789525"/>
    </source>
</evidence>
<organism evidence="1 2">
    <name type="scientific">Acaulospora colombiana</name>
    <dbReference type="NCBI Taxonomy" id="27376"/>
    <lineage>
        <taxon>Eukaryota</taxon>
        <taxon>Fungi</taxon>
        <taxon>Fungi incertae sedis</taxon>
        <taxon>Mucoromycota</taxon>
        <taxon>Glomeromycotina</taxon>
        <taxon>Glomeromycetes</taxon>
        <taxon>Diversisporales</taxon>
        <taxon>Acaulosporaceae</taxon>
        <taxon>Acaulospora</taxon>
    </lineage>
</organism>
<proteinExistence type="predicted"/>
<name>A0ACA9NFK6_9GLOM</name>
<sequence length="414" mass="45138">MSGIHIDSNNATKTAAPRPGAIIEVKPAPPIKKIEDEHRQRRLFLGPMPNNVASGEVFNEPAAQNLGIGKKIGLGIRKRFSLASQHRRSLSSEDSVSRERAYLYFISNGGRPEEFESKEKSVKAEILRRVRDTRWFESASAGAQDPNAAAKKWVGDTFEIGKDVLGLSMLVPEEEEPPVIGRTSVSEGIRGTATSPEENAVSFSKILGATVESRGSKTSASKPGSSKAPASTKSGEGDEHRETPISHGTPDSPDFVSNEAVAESSKTRLLSPSPLPASSSSVSLSRPGALDPSRRQDKVSESTSRREITSITPSSKKGSESPKIEALSPTEVLTREPSPTTSAGAVARMQEELLPDDESGILMRVLSTPSAIQKYLDEQQLLEMPETRRDRNTMWREYLVVWKNRCIELYEPYA</sequence>
<comment type="caution">
    <text evidence="1">The sequence shown here is derived from an EMBL/GenBank/DDBJ whole genome shotgun (WGS) entry which is preliminary data.</text>
</comment>
<protein>
    <submittedName>
        <fullName evidence="1">5248_t:CDS:1</fullName>
    </submittedName>
</protein>
<reference evidence="1" key="1">
    <citation type="submission" date="2021-06" db="EMBL/GenBank/DDBJ databases">
        <authorList>
            <person name="Kallberg Y."/>
            <person name="Tangrot J."/>
            <person name="Rosling A."/>
        </authorList>
    </citation>
    <scope>NUCLEOTIDE SEQUENCE</scope>
    <source>
        <strain evidence="1">CL356</strain>
    </source>
</reference>
<keyword evidence="2" id="KW-1185">Reference proteome</keyword>
<accession>A0ACA9NFK6</accession>
<feature type="non-terminal residue" evidence="1">
    <location>
        <position position="414"/>
    </location>
</feature>